<evidence type="ECO:0000313" key="16">
    <source>
        <dbReference type="Ensembl" id="ENSTRUP00000086548.1"/>
    </source>
</evidence>
<dbReference type="Pfam" id="PF02373">
    <property type="entry name" value="JmjC"/>
    <property type="match status" value="1"/>
</dbReference>
<feature type="compositionally biased region" description="Polar residues" evidence="14">
    <location>
        <begin position="407"/>
        <end position="417"/>
    </location>
</feature>
<evidence type="ECO:0000256" key="9">
    <source>
        <dbReference type="ARBA" id="ARBA00023004"/>
    </source>
</evidence>
<evidence type="ECO:0000256" key="4">
    <source>
        <dbReference type="ARBA" id="ARBA00022723"/>
    </source>
</evidence>
<evidence type="ECO:0000313" key="17">
    <source>
        <dbReference type="Proteomes" id="UP000005226"/>
    </source>
</evidence>
<evidence type="ECO:0000256" key="7">
    <source>
        <dbReference type="ARBA" id="ARBA00022964"/>
    </source>
</evidence>
<feature type="domain" description="JmjC" evidence="15">
    <location>
        <begin position="93"/>
        <end position="259"/>
    </location>
</feature>
<dbReference type="GO" id="GO:0046872">
    <property type="term" value="F:metal ion binding"/>
    <property type="evidence" value="ECO:0007669"/>
    <property type="project" value="UniProtKB-KW"/>
</dbReference>
<evidence type="ECO:0000256" key="8">
    <source>
        <dbReference type="ARBA" id="ARBA00023002"/>
    </source>
</evidence>
<evidence type="ECO:0000256" key="14">
    <source>
        <dbReference type="SAM" id="MobiDB-lite"/>
    </source>
</evidence>
<organism evidence="16 17">
    <name type="scientific">Takifugu rubripes</name>
    <name type="common">Japanese pufferfish</name>
    <name type="synonym">Fugu rubripes</name>
    <dbReference type="NCBI Taxonomy" id="31033"/>
    <lineage>
        <taxon>Eukaryota</taxon>
        <taxon>Metazoa</taxon>
        <taxon>Chordata</taxon>
        <taxon>Craniata</taxon>
        <taxon>Vertebrata</taxon>
        <taxon>Euteleostomi</taxon>
        <taxon>Actinopterygii</taxon>
        <taxon>Neopterygii</taxon>
        <taxon>Teleostei</taxon>
        <taxon>Neoteleostei</taxon>
        <taxon>Acanthomorphata</taxon>
        <taxon>Eupercaria</taxon>
        <taxon>Tetraodontiformes</taxon>
        <taxon>Tetradontoidea</taxon>
        <taxon>Tetraodontidae</taxon>
        <taxon>Takifugu</taxon>
    </lineage>
</organism>
<dbReference type="SUPFAM" id="SSF51197">
    <property type="entry name" value="Clavaminate synthase-like"/>
    <property type="match status" value="1"/>
</dbReference>
<dbReference type="PANTHER" id="PTHR10694">
    <property type="entry name" value="LYSINE-SPECIFIC DEMETHYLASE"/>
    <property type="match status" value="1"/>
</dbReference>
<dbReference type="PROSITE" id="PS51184">
    <property type="entry name" value="JMJC"/>
    <property type="match status" value="1"/>
</dbReference>
<keyword evidence="4" id="KW-0479">Metal-binding</keyword>
<evidence type="ECO:0000256" key="3">
    <source>
        <dbReference type="ARBA" id="ARBA00012900"/>
    </source>
</evidence>
<dbReference type="GO" id="GO:0010468">
    <property type="term" value="P:regulation of gene expression"/>
    <property type="evidence" value="ECO:0007669"/>
    <property type="project" value="TreeGrafter"/>
</dbReference>
<dbReference type="Proteomes" id="UP000005226">
    <property type="component" value="Chromosome 20"/>
</dbReference>
<feature type="region of interest" description="Disordered" evidence="14">
    <location>
        <begin position="304"/>
        <end position="457"/>
    </location>
</feature>
<evidence type="ECO:0000256" key="12">
    <source>
        <dbReference type="ARBA" id="ARBA00023242"/>
    </source>
</evidence>
<evidence type="ECO:0000256" key="13">
    <source>
        <dbReference type="ARBA" id="ARBA00049349"/>
    </source>
</evidence>
<keyword evidence="11" id="KW-0804">Transcription</keyword>
<feature type="compositionally biased region" description="Basic and acidic residues" evidence="14">
    <location>
        <begin position="338"/>
        <end position="351"/>
    </location>
</feature>
<evidence type="ECO:0000256" key="2">
    <source>
        <dbReference type="ARBA" id="ARBA00009711"/>
    </source>
</evidence>
<dbReference type="PANTHER" id="PTHR10694:SF51">
    <property type="entry name" value="[HISTONE H3]-TRIMETHYL-L-LYSINE(9) DEMETHYLASE"/>
    <property type="match status" value="1"/>
</dbReference>
<evidence type="ECO:0000256" key="11">
    <source>
        <dbReference type="ARBA" id="ARBA00023163"/>
    </source>
</evidence>
<dbReference type="AlphaFoldDB" id="A0A674PLP9"/>
<keyword evidence="17" id="KW-1185">Reference proteome</keyword>
<keyword evidence="7" id="KW-0223">Dioxygenase</keyword>
<comment type="cofactor">
    <cofactor evidence="1">
        <name>Fe(2+)</name>
        <dbReference type="ChEBI" id="CHEBI:29033"/>
    </cofactor>
</comment>
<evidence type="ECO:0000256" key="5">
    <source>
        <dbReference type="ARBA" id="ARBA00022833"/>
    </source>
</evidence>
<comment type="similarity">
    <text evidence="2">Belongs to the JHDM3 histone demethylase family.</text>
</comment>
<dbReference type="GO" id="GO:0000785">
    <property type="term" value="C:chromatin"/>
    <property type="evidence" value="ECO:0007669"/>
    <property type="project" value="TreeGrafter"/>
</dbReference>
<dbReference type="GeneTree" id="ENSGT00940000154930"/>
<accession>A0A674PLP9</accession>
<proteinExistence type="inferred from homology"/>
<dbReference type="SMART" id="SM00558">
    <property type="entry name" value="JmjC"/>
    <property type="match status" value="1"/>
</dbReference>
<gene>
    <name evidence="16" type="primary">kdm4aa</name>
</gene>
<dbReference type="Ensembl" id="ENSTRUT00000090799.1">
    <property type="protein sequence ID" value="ENSTRUP00000086548.1"/>
    <property type="gene ID" value="ENSTRUG00000008660.3"/>
</dbReference>
<dbReference type="GO" id="GO:0005634">
    <property type="term" value="C:nucleus"/>
    <property type="evidence" value="ECO:0007669"/>
    <property type="project" value="TreeGrafter"/>
</dbReference>
<sequence length="574" mass="64677">MTPIIRYHGGLSGKDNAQSHVMEDDVTAAGRGTWPVFLCHFSLCSLSSCLEYPHRRFCNPRYADFDELERKFWKNLTFNPPLYGADVSGTLYDADVTEWNIGHLKTILDTVENESGIKIKGVNTPYLYFGMWKSAFAWHTEDMDLYSINFLHFGEPKSWYIVPPEHGKRLERLAKGFFPGNAQSCEAFLRHKMTLISPSILKKYSIPFEKVTQEAGQFIVTFPFGYHAGFNHGFNCAESTNFATQRWIDYGKQATLCSCRQDMVKISMDVFVLKYQPDRYKLWKAGKDNTAIDHSKPTPEAAKFLQDNKSQSPAEDEPEVTSSTQEEKSSKPQAGTKRQLDAIKVCEEVKVDPTMNSSTEVEPKRAKVSTQESPSKPPDKPDTDKRNVLPEPKTEKRTKLEPKPQPKVSSRKTTNSPSKKDKNSSTSTCETREAAERRVASEETTSPDKCQPSSRFSHEHKVFQRTLSPADVLHVHSYAKGDYGEGEIQSKEDRSESCVIKTERDKRLSKSVNVIFHTSSADTLFTSLTTTGCFLSYSLHSLVHTGPGLQTCLSGTSTNSYFFSPAGGRRGDHR</sequence>
<reference evidence="16" key="3">
    <citation type="submission" date="2025-09" db="UniProtKB">
        <authorList>
            <consortium name="Ensembl"/>
        </authorList>
    </citation>
    <scope>IDENTIFICATION</scope>
</reference>
<keyword evidence="6" id="KW-0156">Chromatin regulator</keyword>
<dbReference type="Gene3D" id="2.60.120.650">
    <property type="entry name" value="Cupin"/>
    <property type="match status" value="1"/>
</dbReference>
<keyword evidence="9" id="KW-0408">Iron</keyword>
<evidence type="ECO:0000256" key="1">
    <source>
        <dbReference type="ARBA" id="ARBA00001954"/>
    </source>
</evidence>
<comment type="catalytic activity">
    <reaction evidence="13">
        <text>N(6),N(6),N(6)-trimethyl-L-lysyl(9)-[histone H3] + 2 2-oxoglutarate + 2 O2 = N(6)-methyl-L-lysyl(9)-[histone H3] + 2 formaldehyde + 2 succinate + 2 CO2</text>
        <dbReference type="Rhea" id="RHEA:60200"/>
        <dbReference type="Rhea" id="RHEA-COMP:15538"/>
        <dbReference type="Rhea" id="RHEA-COMP:15542"/>
        <dbReference type="ChEBI" id="CHEBI:15379"/>
        <dbReference type="ChEBI" id="CHEBI:16526"/>
        <dbReference type="ChEBI" id="CHEBI:16810"/>
        <dbReference type="ChEBI" id="CHEBI:16842"/>
        <dbReference type="ChEBI" id="CHEBI:30031"/>
        <dbReference type="ChEBI" id="CHEBI:61929"/>
        <dbReference type="ChEBI" id="CHEBI:61961"/>
        <dbReference type="EC" id="1.14.11.66"/>
    </reaction>
</comment>
<feature type="compositionally biased region" description="Basic and acidic residues" evidence="14">
    <location>
        <begin position="377"/>
        <end position="404"/>
    </location>
</feature>
<dbReference type="FunFam" id="2.60.120.650:FF:000048">
    <property type="entry name" value="Lysine-specific demethylase 4A"/>
    <property type="match status" value="1"/>
</dbReference>
<evidence type="ECO:0000256" key="10">
    <source>
        <dbReference type="ARBA" id="ARBA00023015"/>
    </source>
</evidence>
<keyword evidence="10" id="KW-0805">Transcription regulation</keyword>
<dbReference type="GO" id="GO:0140684">
    <property type="term" value="F:histone H3K9me2/H3K9me3 demethylase activity"/>
    <property type="evidence" value="ECO:0007669"/>
    <property type="project" value="UniProtKB-EC"/>
</dbReference>
<dbReference type="EC" id="1.14.11.66" evidence="3"/>
<dbReference type="InterPro" id="IPR003347">
    <property type="entry name" value="JmjC_dom"/>
</dbReference>
<dbReference type="GO" id="GO:0051864">
    <property type="term" value="F:histone H3K36 demethylase activity"/>
    <property type="evidence" value="ECO:0007669"/>
    <property type="project" value="TreeGrafter"/>
</dbReference>
<keyword evidence="5" id="KW-0862">Zinc</keyword>
<keyword evidence="12" id="KW-0539">Nucleus</keyword>
<reference evidence="16" key="2">
    <citation type="submission" date="2025-08" db="UniProtKB">
        <authorList>
            <consortium name="Ensembl"/>
        </authorList>
    </citation>
    <scope>IDENTIFICATION</scope>
</reference>
<feature type="compositionally biased region" description="Basic and acidic residues" evidence="14">
    <location>
        <begin position="430"/>
        <end position="441"/>
    </location>
</feature>
<keyword evidence="8" id="KW-0560">Oxidoreductase</keyword>
<reference evidence="16 17" key="1">
    <citation type="journal article" date="2011" name="Genome Biol. Evol.">
        <title>Integration of the genetic map and genome assembly of fugu facilitates insights into distinct features of genome evolution in teleosts and mammals.</title>
        <authorList>
            <person name="Kai W."/>
            <person name="Kikuchi K."/>
            <person name="Tohari S."/>
            <person name="Chew A.K."/>
            <person name="Tay A."/>
            <person name="Fujiwara A."/>
            <person name="Hosoya S."/>
            <person name="Suetake H."/>
            <person name="Naruse K."/>
            <person name="Brenner S."/>
            <person name="Suzuki Y."/>
            <person name="Venkatesh B."/>
        </authorList>
    </citation>
    <scope>NUCLEOTIDE SEQUENCE [LARGE SCALE GENOMIC DNA]</scope>
</reference>
<protein>
    <recommendedName>
        <fullName evidence="3">[histone H3]-trimethyl-L-lysine(9) demethylase</fullName>
        <ecNumber evidence="3">1.14.11.66</ecNumber>
    </recommendedName>
</protein>
<evidence type="ECO:0000256" key="6">
    <source>
        <dbReference type="ARBA" id="ARBA00022853"/>
    </source>
</evidence>
<name>A0A674PLP9_TAKRU</name>
<evidence type="ECO:0000259" key="15">
    <source>
        <dbReference type="PROSITE" id="PS51184"/>
    </source>
</evidence>